<gene>
    <name evidence="1" type="ORF">Tsubulata_035316</name>
</gene>
<reference evidence="1" key="2">
    <citation type="journal article" date="2023" name="Plants (Basel)">
        <title>Annotation of the Turnera subulata (Passifloraceae) Draft Genome Reveals the S-Locus Evolved after the Divergence of Turneroideae from Passifloroideae in a Stepwise Manner.</title>
        <authorList>
            <person name="Henning P.M."/>
            <person name="Roalson E.H."/>
            <person name="Mir W."/>
            <person name="McCubbin A.G."/>
            <person name="Shore J.S."/>
        </authorList>
    </citation>
    <scope>NUCLEOTIDE SEQUENCE</scope>
    <source>
        <strain evidence="1">F60SS</strain>
    </source>
</reference>
<keyword evidence="2" id="KW-1185">Reference proteome</keyword>
<dbReference type="Proteomes" id="UP001141552">
    <property type="component" value="Unassembled WGS sequence"/>
</dbReference>
<protein>
    <submittedName>
        <fullName evidence="1">Uncharacterized protein</fullName>
    </submittedName>
</protein>
<accession>A0A9Q0JGC3</accession>
<dbReference type="EMBL" id="JAKUCV010003116">
    <property type="protein sequence ID" value="KAJ4840107.1"/>
    <property type="molecule type" value="Genomic_DNA"/>
</dbReference>
<evidence type="ECO:0000313" key="2">
    <source>
        <dbReference type="Proteomes" id="UP001141552"/>
    </source>
</evidence>
<sequence>MQMVDPLVRNILRRLDDYFRVNMTNRRFAMLVIIPFVPRILYKTRDGLQNLKARIEWLQEEERWVESFVADAERKANSSSTQ</sequence>
<comment type="caution">
    <text evidence="1">The sequence shown here is derived from an EMBL/GenBank/DDBJ whole genome shotgun (WGS) entry which is preliminary data.</text>
</comment>
<proteinExistence type="predicted"/>
<name>A0A9Q0JGC3_9ROSI</name>
<evidence type="ECO:0000313" key="1">
    <source>
        <dbReference type="EMBL" id="KAJ4840107.1"/>
    </source>
</evidence>
<organism evidence="1 2">
    <name type="scientific">Turnera subulata</name>
    <dbReference type="NCBI Taxonomy" id="218843"/>
    <lineage>
        <taxon>Eukaryota</taxon>
        <taxon>Viridiplantae</taxon>
        <taxon>Streptophyta</taxon>
        <taxon>Embryophyta</taxon>
        <taxon>Tracheophyta</taxon>
        <taxon>Spermatophyta</taxon>
        <taxon>Magnoliopsida</taxon>
        <taxon>eudicotyledons</taxon>
        <taxon>Gunneridae</taxon>
        <taxon>Pentapetalae</taxon>
        <taxon>rosids</taxon>
        <taxon>fabids</taxon>
        <taxon>Malpighiales</taxon>
        <taxon>Passifloraceae</taxon>
        <taxon>Turnera</taxon>
    </lineage>
</organism>
<reference evidence="1" key="1">
    <citation type="submission" date="2022-02" db="EMBL/GenBank/DDBJ databases">
        <authorList>
            <person name="Henning P.M."/>
            <person name="McCubbin A.G."/>
            <person name="Shore J.S."/>
        </authorList>
    </citation>
    <scope>NUCLEOTIDE SEQUENCE</scope>
    <source>
        <strain evidence="1">F60SS</strain>
        <tissue evidence="1">Leaves</tissue>
    </source>
</reference>
<dbReference type="AlphaFoldDB" id="A0A9Q0JGC3"/>